<dbReference type="Pfam" id="PF13770">
    <property type="entry name" value="DUF4169"/>
    <property type="match status" value="1"/>
</dbReference>
<dbReference type="InterPro" id="IPR025227">
    <property type="entry name" value="DUF4169"/>
</dbReference>
<evidence type="ECO:0008006" key="4">
    <source>
        <dbReference type="Google" id="ProtNLM"/>
    </source>
</evidence>
<evidence type="ECO:0000256" key="1">
    <source>
        <dbReference type="SAM" id="MobiDB-lite"/>
    </source>
</evidence>
<reference evidence="3" key="1">
    <citation type="submission" date="2017-05" db="EMBL/GenBank/DDBJ databases">
        <authorList>
            <person name="Rodrigo-Torres L."/>
            <person name="Arahal R. D."/>
            <person name="Lucena T."/>
        </authorList>
    </citation>
    <scope>NUCLEOTIDE SEQUENCE [LARGE SCALE GENOMIC DNA]</scope>
    <source>
        <strain evidence="3">CECT 8489</strain>
    </source>
</reference>
<dbReference type="Proteomes" id="UP000201838">
    <property type="component" value="Unassembled WGS sequence"/>
</dbReference>
<name>A0A238J147_9RHOB</name>
<feature type="compositionally biased region" description="Basic residues" evidence="1">
    <location>
        <begin position="8"/>
        <end position="18"/>
    </location>
</feature>
<protein>
    <recommendedName>
        <fullName evidence="4">DUF4169 domain-containing protein</fullName>
    </recommendedName>
</protein>
<keyword evidence="3" id="KW-1185">Reference proteome</keyword>
<sequence>MTTVNLNRARKEKSKSARKATADGNALKYGRSKADKLAEAKKAALAMKRHEAHKKEP</sequence>
<feature type="region of interest" description="Disordered" evidence="1">
    <location>
        <begin position="1"/>
        <end position="27"/>
    </location>
</feature>
<dbReference type="RefSeq" id="WP_093974381.1">
    <property type="nucleotide sequence ID" value="NZ_FXXQ01000008.1"/>
</dbReference>
<dbReference type="EMBL" id="FXXQ01000008">
    <property type="protein sequence ID" value="SMX24428.1"/>
    <property type="molecule type" value="Genomic_DNA"/>
</dbReference>
<dbReference type="AlphaFoldDB" id="A0A238J147"/>
<organism evidence="2 3">
    <name type="scientific">Boseongicola aestuarii</name>
    <dbReference type="NCBI Taxonomy" id="1470561"/>
    <lineage>
        <taxon>Bacteria</taxon>
        <taxon>Pseudomonadati</taxon>
        <taxon>Pseudomonadota</taxon>
        <taxon>Alphaproteobacteria</taxon>
        <taxon>Rhodobacterales</taxon>
        <taxon>Paracoccaceae</taxon>
        <taxon>Boseongicola</taxon>
    </lineage>
</organism>
<gene>
    <name evidence="2" type="ORF">BOA8489_02552</name>
</gene>
<evidence type="ECO:0000313" key="3">
    <source>
        <dbReference type="Proteomes" id="UP000201838"/>
    </source>
</evidence>
<proteinExistence type="predicted"/>
<evidence type="ECO:0000313" key="2">
    <source>
        <dbReference type="EMBL" id="SMX24428.1"/>
    </source>
</evidence>
<accession>A0A238J147</accession>